<proteinExistence type="predicted"/>
<dbReference type="EMBL" id="JAFIDA010000001">
    <property type="protein sequence ID" value="MBP1325914.1"/>
    <property type="molecule type" value="Genomic_DNA"/>
</dbReference>
<dbReference type="PIRSF" id="PIRSF032285">
    <property type="entry name" value="UCP032285"/>
    <property type="match status" value="1"/>
</dbReference>
<evidence type="ECO:0000313" key="1">
    <source>
        <dbReference type="EMBL" id="MBP1325914.1"/>
    </source>
</evidence>
<dbReference type="RefSeq" id="WP_209704904.1">
    <property type="nucleotide sequence ID" value="NZ_JAFIDA010000001.1"/>
</dbReference>
<dbReference type="Proteomes" id="UP000675163">
    <property type="component" value="Unassembled WGS sequence"/>
</dbReference>
<reference evidence="1" key="1">
    <citation type="submission" date="2021-02" db="EMBL/GenBank/DDBJ databases">
        <title>Sequencing the genomes of 1000 actinobacteria strains.</title>
        <authorList>
            <person name="Klenk H.-P."/>
        </authorList>
    </citation>
    <scope>NUCLEOTIDE SEQUENCE</scope>
    <source>
        <strain evidence="1">DSM 22850</strain>
    </source>
</reference>
<protein>
    <recommendedName>
        <fullName evidence="3">Metallopeptidase</fullName>
    </recommendedName>
</protein>
<sequence>MQFTAFHRFISIVGDQFGEAHDPSPEDQRGEYESGTARLGGHLWRVRTASVTPTKPGAFVAAWRRDERGETRPFGSDDGTEGLLVFVHDGERFGVFRFTASHLQALGVTASAAHPGKRGFRVYPSWCEDLNAQATRTQRAQAPAFSLLA</sequence>
<accession>A0A940PV84</accession>
<dbReference type="InterPro" id="IPR038231">
    <property type="entry name" value="MepB-like_sf"/>
</dbReference>
<dbReference type="Pfam" id="PF08877">
    <property type="entry name" value="MepB-like"/>
    <property type="match status" value="1"/>
</dbReference>
<dbReference type="Gene3D" id="3.40.1350.140">
    <property type="entry name" value="MepB-like"/>
    <property type="match status" value="1"/>
</dbReference>
<organism evidence="1 2">
    <name type="scientific">Leucobacter exalbidus</name>
    <dbReference type="NCBI Taxonomy" id="662960"/>
    <lineage>
        <taxon>Bacteria</taxon>
        <taxon>Bacillati</taxon>
        <taxon>Actinomycetota</taxon>
        <taxon>Actinomycetes</taxon>
        <taxon>Micrococcales</taxon>
        <taxon>Microbacteriaceae</taxon>
        <taxon>Leucobacter</taxon>
    </lineage>
</organism>
<name>A0A940PV84_9MICO</name>
<keyword evidence="2" id="KW-1185">Reference proteome</keyword>
<comment type="caution">
    <text evidence="1">The sequence shown here is derived from an EMBL/GenBank/DDBJ whole genome shotgun (WGS) entry which is preliminary data.</text>
</comment>
<evidence type="ECO:0000313" key="2">
    <source>
        <dbReference type="Proteomes" id="UP000675163"/>
    </source>
</evidence>
<gene>
    <name evidence="1" type="ORF">JOF28_001146</name>
</gene>
<dbReference type="InterPro" id="IPR011235">
    <property type="entry name" value="MepB-like"/>
</dbReference>
<dbReference type="AlphaFoldDB" id="A0A940PV84"/>
<evidence type="ECO:0008006" key="3">
    <source>
        <dbReference type="Google" id="ProtNLM"/>
    </source>
</evidence>